<dbReference type="PANTHER" id="PTHR43033:SF1">
    <property type="entry name" value="TRNA(ILE)-LYSIDINE SYNTHASE-RELATED"/>
    <property type="match status" value="1"/>
</dbReference>
<gene>
    <name evidence="8 10" type="primary">tilS</name>
    <name evidence="10" type="ORF">D9K81_00075</name>
</gene>
<evidence type="ECO:0000256" key="7">
    <source>
        <dbReference type="ARBA" id="ARBA00048539"/>
    </source>
</evidence>
<dbReference type="InterPro" id="IPR014729">
    <property type="entry name" value="Rossmann-like_a/b/a_fold"/>
</dbReference>
<protein>
    <recommendedName>
        <fullName evidence="8">tRNA(Ile)-lysidine synthase</fullName>
        <ecNumber evidence="8">6.3.4.19</ecNumber>
    </recommendedName>
    <alternativeName>
        <fullName evidence="8">tRNA(Ile)-2-lysyl-cytidine synthase</fullName>
    </alternativeName>
    <alternativeName>
        <fullName evidence="8">tRNA(Ile)-lysidine synthetase</fullName>
    </alternativeName>
</protein>
<evidence type="ECO:0000256" key="4">
    <source>
        <dbReference type="ARBA" id="ARBA00022694"/>
    </source>
</evidence>
<evidence type="ECO:0000256" key="1">
    <source>
        <dbReference type="ARBA" id="ARBA00004496"/>
    </source>
</evidence>
<evidence type="ECO:0000256" key="5">
    <source>
        <dbReference type="ARBA" id="ARBA00022741"/>
    </source>
</evidence>
<dbReference type="InterPro" id="IPR012094">
    <property type="entry name" value="tRNA_Ile_lys_synt"/>
</dbReference>
<comment type="catalytic activity">
    <reaction evidence="7 8">
        <text>cytidine(34) in tRNA(Ile2) + L-lysine + ATP = lysidine(34) in tRNA(Ile2) + AMP + diphosphate + H(+)</text>
        <dbReference type="Rhea" id="RHEA:43744"/>
        <dbReference type="Rhea" id="RHEA-COMP:10625"/>
        <dbReference type="Rhea" id="RHEA-COMP:10670"/>
        <dbReference type="ChEBI" id="CHEBI:15378"/>
        <dbReference type="ChEBI" id="CHEBI:30616"/>
        <dbReference type="ChEBI" id="CHEBI:32551"/>
        <dbReference type="ChEBI" id="CHEBI:33019"/>
        <dbReference type="ChEBI" id="CHEBI:82748"/>
        <dbReference type="ChEBI" id="CHEBI:83665"/>
        <dbReference type="ChEBI" id="CHEBI:456215"/>
        <dbReference type="EC" id="6.3.4.19"/>
    </reaction>
</comment>
<evidence type="ECO:0000256" key="8">
    <source>
        <dbReference type="HAMAP-Rule" id="MF_01161"/>
    </source>
</evidence>
<comment type="similarity">
    <text evidence="8">Belongs to the tRNA(Ile)-lysidine synthase family.</text>
</comment>
<dbReference type="EMBL" id="RCHC01000001">
    <property type="protein sequence ID" value="RLL24416.1"/>
    <property type="molecule type" value="Genomic_DNA"/>
</dbReference>
<evidence type="ECO:0000256" key="3">
    <source>
        <dbReference type="ARBA" id="ARBA00022598"/>
    </source>
</evidence>
<sequence length="463" mass="52449">MRSTLPTFNEIWQQQFRTSFLSRSQVFSAQTRFLIGCSGGMDSMLLLHLMSELCPNQIRAIYIDHQLQSHSASWGEFVFEQCQQRNIPCVVQAVAVATGNLENQARQARYDAYLQHLAPNEVLVLAHHQQDQAETLMLRLLSGAGIHGLAAMQAVDMHEVMTIWRPFLDLSREQIGQWAQQLNVPNIEDPTNLDTHYDRAWCREVLWPLLESRYPKMQQALSRTSYLMQDAEEILASVLVSDLKACGTERVLCLEVLLALSEARQRQLLSAWMKGQAQYRPAFEMVQRLLNEVILAKADAQAALHWNGFYYVRFAGSVHRLPKSEYLASAQENSPASTLNLAMHQVFHVLSGQFQVRDTESAQAIGLSYELLNKTLTLTVRQGGEKIHLQGRIGSWPLKKAIQQAQIFPWQRHTIQILSIDNVMLGVFTPKGFWLAVSSYCVTGGWRPNLISTVENITSGLES</sequence>
<dbReference type="Gene3D" id="1.20.59.20">
    <property type="match status" value="1"/>
</dbReference>
<keyword evidence="4 8" id="KW-0819">tRNA processing</keyword>
<dbReference type="EC" id="6.3.4.19" evidence="8"/>
<comment type="caution">
    <text evidence="10">The sequence shown here is derived from an EMBL/GenBank/DDBJ whole genome shotgun (WGS) entry which is preliminary data.</text>
</comment>
<keyword evidence="2 8" id="KW-0963">Cytoplasm</keyword>
<dbReference type="NCBIfam" id="TIGR02432">
    <property type="entry name" value="lysidine_TilS_N"/>
    <property type="match status" value="1"/>
</dbReference>
<dbReference type="Gene3D" id="3.40.50.620">
    <property type="entry name" value="HUPs"/>
    <property type="match status" value="1"/>
</dbReference>
<comment type="subcellular location">
    <subcellularLocation>
        <location evidence="1 8">Cytoplasm</location>
    </subcellularLocation>
</comment>
<dbReference type="Proteomes" id="UP000280271">
    <property type="component" value="Unassembled WGS sequence"/>
</dbReference>
<dbReference type="InterPro" id="IPR015262">
    <property type="entry name" value="tRNA_Ile_lys_synt_subst-bd"/>
</dbReference>
<evidence type="ECO:0000256" key="2">
    <source>
        <dbReference type="ARBA" id="ARBA00022490"/>
    </source>
</evidence>
<proteinExistence type="inferred from homology"/>
<dbReference type="RefSeq" id="WP_120374191.1">
    <property type="nucleotide sequence ID" value="NZ_RCHC01000001.1"/>
</dbReference>
<dbReference type="SUPFAM" id="SSF52402">
    <property type="entry name" value="Adenine nucleotide alpha hydrolases-like"/>
    <property type="match status" value="1"/>
</dbReference>
<feature type="binding site" evidence="8">
    <location>
        <begin position="38"/>
        <end position="43"/>
    </location>
    <ligand>
        <name>ATP</name>
        <dbReference type="ChEBI" id="CHEBI:30616"/>
    </ligand>
</feature>
<evidence type="ECO:0000313" key="11">
    <source>
        <dbReference type="Proteomes" id="UP000280271"/>
    </source>
</evidence>
<dbReference type="HAMAP" id="MF_01161">
    <property type="entry name" value="tRNA_Ile_lys_synt"/>
    <property type="match status" value="1"/>
</dbReference>
<dbReference type="Pfam" id="PF01171">
    <property type="entry name" value="ATP_bind_3"/>
    <property type="match status" value="1"/>
</dbReference>
<comment type="domain">
    <text evidence="8">The N-terminal region contains the highly conserved SGGXDS motif, predicted to be a P-loop motif involved in ATP binding.</text>
</comment>
<dbReference type="InterPro" id="IPR012795">
    <property type="entry name" value="tRNA_Ile_lys_synt_N"/>
</dbReference>
<evidence type="ECO:0000259" key="9">
    <source>
        <dbReference type="SMART" id="SM00977"/>
    </source>
</evidence>
<organism evidence="10 11">
    <name type="scientific">Acinetobacter chengduensis</name>
    <dbReference type="NCBI Taxonomy" id="2420890"/>
    <lineage>
        <taxon>Bacteria</taxon>
        <taxon>Pseudomonadati</taxon>
        <taxon>Pseudomonadota</taxon>
        <taxon>Gammaproteobacteria</taxon>
        <taxon>Moraxellales</taxon>
        <taxon>Moraxellaceae</taxon>
        <taxon>Acinetobacter</taxon>
    </lineage>
</organism>
<keyword evidence="3 8" id="KW-0436">Ligase</keyword>
<dbReference type="InterPro" id="IPR011063">
    <property type="entry name" value="TilS/TtcA_N"/>
</dbReference>
<dbReference type="NCBIfam" id="TIGR02433">
    <property type="entry name" value="lysidine_TilS_C"/>
    <property type="match status" value="1"/>
</dbReference>
<dbReference type="SUPFAM" id="SSF56037">
    <property type="entry name" value="PheT/TilS domain"/>
    <property type="match status" value="1"/>
</dbReference>
<name>A0ABX9TZQ2_9GAMM</name>
<keyword evidence="6 8" id="KW-0067">ATP-binding</keyword>
<keyword evidence="11" id="KW-1185">Reference proteome</keyword>
<dbReference type="Pfam" id="PF09179">
    <property type="entry name" value="TilS"/>
    <property type="match status" value="1"/>
</dbReference>
<evidence type="ECO:0000313" key="10">
    <source>
        <dbReference type="EMBL" id="RLL24416.1"/>
    </source>
</evidence>
<evidence type="ECO:0000256" key="6">
    <source>
        <dbReference type="ARBA" id="ARBA00022840"/>
    </source>
</evidence>
<dbReference type="SUPFAM" id="SSF82829">
    <property type="entry name" value="MesJ substrate recognition domain-like"/>
    <property type="match status" value="1"/>
</dbReference>
<keyword evidence="5 8" id="KW-0547">Nucleotide-binding</keyword>
<accession>A0ABX9TZQ2</accession>
<dbReference type="InterPro" id="IPR012796">
    <property type="entry name" value="Lysidine-tRNA-synth_C"/>
</dbReference>
<comment type="function">
    <text evidence="8">Ligates lysine onto the cytidine present at position 34 of the AUA codon-specific tRNA(Ile) that contains the anticodon CAU, in an ATP-dependent manner. Cytidine is converted to lysidine, thus changing the amino acid specificity of the tRNA from methionine to isoleucine.</text>
</comment>
<dbReference type="CDD" id="cd01992">
    <property type="entry name" value="TilS_N"/>
    <property type="match status" value="1"/>
</dbReference>
<dbReference type="PANTHER" id="PTHR43033">
    <property type="entry name" value="TRNA(ILE)-LYSIDINE SYNTHASE-RELATED"/>
    <property type="match status" value="1"/>
</dbReference>
<dbReference type="SMART" id="SM00977">
    <property type="entry name" value="TilS_C"/>
    <property type="match status" value="1"/>
</dbReference>
<feature type="domain" description="Lysidine-tRNA(Ile) synthetase C-terminal" evidence="9">
    <location>
        <begin position="376"/>
        <end position="450"/>
    </location>
</feature>
<reference evidence="10 11" key="1">
    <citation type="submission" date="2018-09" db="EMBL/GenBank/DDBJ databases">
        <title>The draft genome of Acinetobacter sp. strains.</title>
        <authorList>
            <person name="Qin J."/>
            <person name="Feng Y."/>
            <person name="Zong Z."/>
        </authorList>
    </citation>
    <scope>NUCLEOTIDE SEQUENCE [LARGE SCALE GENOMIC DNA]</scope>
    <source>
        <strain evidence="10 11">WCHAc060005</strain>
    </source>
</reference>
<dbReference type="Pfam" id="PF11734">
    <property type="entry name" value="TilS_C"/>
    <property type="match status" value="1"/>
</dbReference>